<gene>
    <name evidence="2" type="ORF">GRI34_12455</name>
</gene>
<organism evidence="2 3">
    <name type="scientific">Qipengyuania aquimaris</name>
    <dbReference type="NCBI Taxonomy" id="255984"/>
    <lineage>
        <taxon>Bacteria</taxon>
        <taxon>Pseudomonadati</taxon>
        <taxon>Pseudomonadota</taxon>
        <taxon>Alphaproteobacteria</taxon>
        <taxon>Sphingomonadales</taxon>
        <taxon>Erythrobacteraceae</taxon>
        <taxon>Qipengyuania</taxon>
    </lineage>
</organism>
<dbReference type="Proteomes" id="UP000432727">
    <property type="component" value="Unassembled WGS sequence"/>
</dbReference>
<accession>A0A6I4TPJ3</accession>
<comment type="caution">
    <text evidence="2">The sequence shown here is derived from an EMBL/GenBank/DDBJ whole genome shotgun (WGS) entry which is preliminary data.</text>
</comment>
<sequence length="108" mass="11821">MNKLLATSLFLTASLMPATPAISQTEPQEMDAEVASAVESAIARLAAPDLKEARLDLCRSATKHTEDWPQRVRAQLKGRPQLGSFSHVMEVCLAYLNGRRDALLEVSN</sequence>
<evidence type="ECO:0000313" key="3">
    <source>
        <dbReference type="Proteomes" id="UP000432727"/>
    </source>
</evidence>
<evidence type="ECO:0000256" key="1">
    <source>
        <dbReference type="SAM" id="SignalP"/>
    </source>
</evidence>
<keyword evidence="1" id="KW-0732">Signal</keyword>
<reference evidence="2 3" key="1">
    <citation type="submission" date="2019-12" db="EMBL/GenBank/DDBJ databases">
        <title>Genomic-based taxomic classification of the family Erythrobacteraceae.</title>
        <authorList>
            <person name="Xu L."/>
        </authorList>
    </citation>
    <scope>NUCLEOTIDE SEQUENCE [LARGE SCALE GENOMIC DNA]</scope>
    <source>
        <strain evidence="2 3">JCM 12189</strain>
    </source>
</reference>
<feature type="chain" id="PRO_5026077516" description="UrcA family protein" evidence="1">
    <location>
        <begin position="24"/>
        <end position="108"/>
    </location>
</feature>
<proteinExistence type="predicted"/>
<evidence type="ECO:0000313" key="2">
    <source>
        <dbReference type="EMBL" id="MXO97229.1"/>
    </source>
</evidence>
<feature type="signal peptide" evidence="1">
    <location>
        <begin position="1"/>
        <end position="23"/>
    </location>
</feature>
<evidence type="ECO:0008006" key="4">
    <source>
        <dbReference type="Google" id="ProtNLM"/>
    </source>
</evidence>
<dbReference type="AlphaFoldDB" id="A0A6I4TPJ3"/>
<dbReference type="EMBL" id="WTYI01000001">
    <property type="protein sequence ID" value="MXO97229.1"/>
    <property type="molecule type" value="Genomic_DNA"/>
</dbReference>
<protein>
    <recommendedName>
        <fullName evidence="4">UrcA family protein</fullName>
    </recommendedName>
</protein>
<name>A0A6I4TPJ3_9SPHN</name>
<keyword evidence="3" id="KW-1185">Reference proteome</keyword>
<dbReference type="RefSeq" id="WP_160596198.1">
    <property type="nucleotide sequence ID" value="NZ_WTYI01000001.1"/>
</dbReference>